<reference evidence="2" key="1">
    <citation type="journal article" date="2023" name="Mol. Plant Microbe Interact.">
        <title>Elucidating the Obligate Nature and Biological Capacity of an Invasive Fungal Corn Pathogen.</title>
        <authorList>
            <person name="MacCready J.S."/>
            <person name="Roggenkamp E.M."/>
            <person name="Gdanetz K."/>
            <person name="Chilvers M.I."/>
        </authorList>
    </citation>
    <scope>NUCLEOTIDE SEQUENCE</scope>
    <source>
        <strain evidence="2">PM02</strain>
    </source>
</reference>
<proteinExistence type="predicted"/>
<dbReference type="Proteomes" id="UP001217918">
    <property type="component" value="Unassembled WGS sequence"/>
</dbReference>
<keyword evidence="1" id="KW-0812">Transmembrane</keyword>
<comment type="caution">
    <text evidence="2">The sequence shown here is derived from an EMBL/GenBank/DDBJ whole genome shotgun (WGS) entry which is preliminary data.</text>
</comment>
<dbReference type="AlphaFoldDB" id="A0AAD9I1E4"/>
<feature type="transmembrane region" description="Helical" evidence="1">
    <location>
        <begin position="52"/>
        <end position="70"/>
    </location>
</feature>
<keyword evidence="1" id="KW-0472">Membrane</keyword>
<feature type="transmembrane region" description="Helical" evidence="1">
    <location>
        <begin position="6"/>
        <end position="31"/>
    </location>
</feature>
<accession>A0AAD9I1E4</accession>
<keyword evidence="3" id="KW-1185">Reference proteome</keyword>
<evidence type="ECO:0000313" key="2">
    <source>
        <dbReference type="EMBL" id="KAK2069178.1"/>
    </source>
</evidence>
<feature type="transmembrane region" description="Helical" evidence="1">
    <location>
        <begin position="76"/>
        <end position="98"/>
    </location>
</feature>
<feature type="transmembrane region" description="Helical" evidence="1">
    <location>
        <begin position="144"/>
        <end position="169"/>
    </location>
</feature>
<protein>
    <recommendedName>
        <fullName evidence="4">MARVEL domain-containing protein</fullName>
    </recommendedName>
</protein>
<gene>
    <name evidence="2" type="ORF">P8C59_003782</name>
</gene>
<name>A0AAD9I1E4_9PEZI</name>
<evidence type="ECO:0000313" key="3">
    <source>
        <dbReference type="Proteomes" id="UP001217918"/>
    </source>
</evidence>
<feature type="transmembrane region" description="Helical" evidence="1">
    <location>
        <begin position="110"/>
        <end position="132"/>
    </location>
</feature>
<organism evidence="2 3">
    <name type="scientific">Phyllachora maydis</name>
    <dbReference type="NCBI Taxonomy" id="1825666"/>
    <lineage>
        <taxon>Eukaryota</taxon>
        <taxon>Fungi</taxon>
        <taxon>Dikarya</taxon>
        <taxon>Ascomycota</taxon>
        <taxon>Pezizomycotina</taxon>
        <taxon>Sordariomycetes</taxon>
        <taxon>Sordariomycetidae</taxon>
        <taxon>Phyllachorales</taxon>
        <taxon>Phyllachoraceae</taxon>
        <taxon>Phyllachora</taxon>
    </lineage>
</organism>
<evidence type="ECO:0000256" key="1">
    <source>
        <dbReference type="SAM" id="Phobius"/>
    </source>
</evidence>
<dbReference type="EMBL" id="JAQQPM010000003">
    <property type="protein sequence ID" value="KAK2069178.1"/>
    <property type="molecule type" value="Genomic_DNA"/>
</dbReference>
<evidence type="ECO:0008006" key="4">
    <source>
        <dbReference type="Google" id="ProtNLM"/>
    </source>
</evidence>
<sequence length="212" mass="22065">MTYRDYGYYGCAYLGARVLQLVALISVIGLVGKFIDEIAKTKHSAPGELTGTLVVAVICALWTLLSLSAYDDTYIPYFATALVDLAIFIPLVVVAAVLGGPLSQTTCADLPASASAVLLPLPAASPVSYLVFVGAGQTTCYELAAVWGLAIALCVLFTVSAVAAAFLWLGKRRALPPGPPSKRAAPSSAAPSITAADDFELLPQPPPPPHFD</sequence>
<keyword evidence="1" id="KW-1133">Transmembrane helix</keyword>